<dbReference type="InterPro" id="IPR036188">
    <property type="entry name" value="FAD/NAD-bd_sf"/>
</dbReference>
<dbReference type="EMBL" id="JAFJYH010000336">
    <property type="protein sequence ID" value="KAG4413051.1"/>
    <property type="molecule type" value="Genomic_DNA"/>
</dbReference>
<reference evidence="3" key="1">
    <citation type="submission" date="2021-02" db="EMBL/GenBank/DDBJ databases">
        <title>Genome sequence Cadophora malorum strain M34.</title>
        <authorList>
            <person name="Stefanovic E."/>
            <person name="Vu D."/>
            <person name="Scully C."/>
            <person name="Dijksterhuis J."/>
            <person name="Roader J."/>
            <person name="Houbraken J."/>
        </authorList>
    </citation>
    <scope>NUCLEOTIDE SEQUENCE</scope>
    <source>
        <strain evidence="3">M34</strain>
    </source>
</reference>
<keyword evidence="4" id="KW-1185">Reference proteome</keyword>
<dbReference type="Proteomes" id="UP000664132">
    <property type="component" value="Unassembled WGS sequence"/>
</dbReference>
<dbReference type="GO" id="GO:0050660">
    <property type="term" value="F:flavin adenine dinucleotide binding"/>
    <property type="evidence" value="ECO:0007669"/>
    <property type="project" value="TreeGrafter"/>
</dbReference>
<dbReference type="PANTHER" id="PTHR43539">
    <property type="entry name" value="FLAVIN-BINDING MONOOXYGENASE-LIKE PROTEIN (AFU_ORTHOLOGUE AFUA_4G09220)"/>
    <property type="match status" value="1"/>
</dbReference>
<feature type="domain" description="FAD/NAD(P)-binding" evidence="2">
    <location>
        <begin position="212"/>
        <end position="429"/>
    </location>
</feature>
<dbReference type="OrthoDB" id="74360at2759"/>
<name>A0A8H7W047_9HELO</name>
<dbReference type="InterPro" id="IPR023753">
    <property type="entry name" value="FAD/NAD-binding_dom"/>
</dbReference>
<sequence length="626" mass="69439">MGSIAVQPPILVPSSDRCEPGSFPLNTAQFPAASEPKAVDANDIAATWVSTLNKAISNPSIEKLSTSFLTESYWRDQLCLTWDFHTLSGPAKIYSLLSDNPCRITSLSLDTRSAYRSPKPASLDGGKVQVVQAFLKVETDVGSGEGFVRLVEDAGVWKVFTLFTFLKSLNGFEESVGKKRPNGVEHGQHRARENWADRRRIEEGFEDGDQPTVLILGAGQGGLTVAARLKMLGIKSLIVDREKRIGDNWRSRYHQLVLHDCVWFDHLPYMPFPEYWPIFTPKDKLGDWFESYVKLLELNAWTSTSITRSSWDDSTLKWTVDLERVVDGKTQTRTLHPKHIIQATGASGLPNMPSIPGMSTFTGTRLVHSSSFTGASPSYGQSKRAVIIGCCNSAHDIAQDYYENGYAVTMVQRSTTLVLNADTNLRHMAELWSDDGPATDDADVVFMSNPNAVVKRMNVDMTNVQAKEDSEILNGLEKAGFRLDKGPDGSGLWIKYLQRGGGYYIDVGCSQLIASGKIKVKSGVEIAEITPAGLIFKDGESMEADEIIFATGYLNMRTQCREIFGDEVADRVKDVWGFDEEGEIRTMWRASGHPGFWFMGGNLALCRWYSRLLALQIKGVEEGLVK</sequence>
<accession>A0A8H7W047</accession>
<gene>
    <name evidence="3" type="ORF">IFR04_013815</name>
</gene>
<dbReference type="AlphaFoldDB" id="A0A8H7W047"/>
<dbReference type="PANTHER" id="PTHR43539:SF68">
    <property type="entry name" value="FLAVIN-BINDING MONOOXYGENASE-LIKE PROTEIN (AFU_ORTHOLOGUE AFUA_4G09220)"/>
    <property type="match status" value="1"/>
</dbReference>
<organism evidence="3 4">
    <name type="scientific">Cadophora malorum</name>
    <dbReference type="NCBI Taxonomy" id="108018"/>
    <lineage>
        <taxon>Eukaryota</taxon>
        <taxon>Fungi</taxon>
        <taxon>Dikarya</taxon>
        <taxon>Ascomycota</taxon>
        <taxon>Pezizomycotina</taxon>
        <taxon>Leotiomycetes</taxon>
        <taxon>Helotiales</taxon>
        <taxon>Ploettnerulaceae</taxon>
        <taxon>Cadophora</taxon>
    </lineage>
</organism>
<dbReference type="InterPro" id="IPR050982">
    <property type="entry name" value="Auxin_biosynth/cation_transpt"/>
</dbReference>
<dbReference type="SUPFAM" id="SSF51905">
    <property type="entry name" value="FAD/NAD(P)-binding domain"/>
    <property type="match status" value="1"/>
</dbReference>
<dbReference type="GO" id="GO:0004497">
    <property type="term" value="F:monooxygenase activity"/>
    <property type="evidence" value="ECO:0007669"/>
    <property type="project" value="TreeGrafter"/>
</dbReference>
<keyword evidence="1" id="KW-0560">Oxidoreductase</keyword>
<comment type="caution">
    <text evidence="3">The sequence shown here is derived from an EMBL/GenBank/DDBJ whole genome shotgun (WGS) entry which is preliminary data.</text>
</comment>
<evidence type="ECO:0000313" key="3">
    <source>
        <dbReference type="EMBL" id="KAG4413051.1"/>
    </source>
</evidence>
<dbReference type="Pfam" id="PF07992">
    <property type="entry name" value="Pyr_redox_2"/>
    <property type="match status" value="1"/>
</dbReference>
<evidence type="ECO:0000256" key="1">
    <source>
        <dbReference type="ARBA" id="ARBA00023002"/>
    </source>
</evidence>
<proteinExistence type="predicted"/>
<dbReference type="Gene3D" id="3.50.50.60">
    <property type="entry name" value="FAD/NAD(P)-binding domain"/>
    <property type="match status" value="1"/>
</dbReference>
<evidence type="ECO:0000259" key="2">
    <source>
        <dbReference type="Pfam" id="PF07992"/>
    </source>
</evidence>
<protein>
    <recommendedName>
        <fullName evidence="2">FAD/NAD(P)-binding domain-containing protein</fullName>
    </recommendedName>
</protein>
<evidence type="ECO:0000313" key="4">
    <source>
        <dbReference type="Proteomes" id="UP000664132"/>
    </source>
</evidence>